<gene>
    <name evidence="2" type="ORF">Bealeia1_01449</name>
</gene>
<dbReference type="Proteomes" id="UP001330434">
    <property type="component" value="Chromosome"/>
</dbReference>
<name>A0ABZ2C479_9PROT</name>
<dbReference type="EMBL" id="CP133270">
    <property type="protein sequence ID" value="WVX67251.1"/>
    <property type="molecule type" value="Genomic_DNA"/>
</dbReference>
<evidence type="ECO:0000259" key="1">
    <source>
        <dbReference type="Pfam" id="PF00561"/>
    </source>
</evidence>
<keyword evidence="3" id="KW-1185">Reference proteome</keyword>
<proteinExistence type="predicted"/>
<dbReference type="RefSeq" id="WP_331256026.1">
    <property type="nucleotide sequence ID" value="NZ_CP133270.1"/>
</dbReference>
<feature type="domain" description="AB hydrolase-1" evidence="1">
    <location>
        <begin position="37"/>
        <end position="177"/>
    </location>
</feature>
<keyword evidence="2" id="KW-0378">Hydrolase</keyword>
<dbReference type="InterPro" id="IPR029058">
    <property type="entry name" value="AB_hydrolase_fold"/>
</dbReference>
<accession>A0ABZ2C479</accession>
<dbReference type="GO" id="GO:0016787">
    <property type="term" value="F:hydrolase activity"/>
    <property type="evidence" value="ECO:0007669"/>
    <property type="project" value="UniProtKB-KW"/>
</dbReference>
<reference evidence="2 3" key="1">
    <citation type="journal article" date="2024" name="Environ. Microbiol.">
        <title>Novel evolutionary insights on the interactions of the Holosporales (Alphaproteobacteria) with eukaryotic hosts from comparative genomics.</title>
        <authorList>
            <person name="Giovannini M."/>
            <person name="Petroni G."/>
            <person name="Castelli M."/>
        </authorList>
    </citation>
    <scope>NUCLEOTIDE SEQUENCE [LARGE SCALE GENOMIC DNA]</scope>
    <source>
        <strain evidence="2 3">US_Bl 15I1</strain>
    </source>
</reference>
<dbReference type="PANTHER" id="PTHR42103:SF2">
    <property type="entry name" value="AB HYDROLASE-1 DOMAIN-CONTAINING PROTEIN"/>
    <property type="match status" value="1"/>
</dbReference>
<dbReference type="Gene3D" id="3.40.50.1820">
    <property type="entry name" value="alpha/beta hydrolase"/>
    <property type="match status" value="1"/>
</dbReference>
<evidence type="ECO:0000313" key="3">
    <source>
        <dbReference type="Proteomes" id="UP001330434"/>
    </source>
</evidence>
<dbReference type="InterPro" id="IPR000073">
    <property type="entry name" value="AB_hydrolase_1"/>
</dbReference>
<dbReference type="Pfam" id="PF00561">
    <property type="entry name" value="Abhydrolase_1"/>
    <property type="match status" value="1"/>
</dbReference>
<dbReference type="PANTHER" id="PTHR42103">
    <property type="entry name" value="ALPHA/BETA-HYDROLASES SUPERFAMILY PROTEIN"/>
    <property type="match status" value="1"/>
</dbReference>
<evidence type="ECO:0000313" key="2">
    <source>
        <dbReference type="EMBL" id="WVX67251.1"/>
    </source>
</evidence>
<organism evidence="2 3">
    <name type="scientific">Candidatus Bealeia paramacronuclearis</name>
    <dbReference type="NCBI Taxonomy" id="1921001"/>
    <lineage>
        <taxon>Bacteria</taxon>
        <taxon>Pseudomonadati</taxon>
        <taxon>Pseudomonadota</taxon>
        <taxon>Alphaproteobacteria</taxon>
        <taxon>Holosporales</taxon>
        <taxon>Holosporaceae</taxon>
        <taxon>Candidatus Bealeia</taxon>
    </lineage>
</organism>
<sequence length="220" mass="24345">MPEVLINGPVGRIEARYHHNNNHKAPIAIVLHPHPEHGGTMNNKVSYALFRAFADKGFRVLRFNFRGVGRSEGKFDHGEGELSDAAACLDWLQSQNPEPQQCWVAGFSFGAWICMQLLMRRPELDGFISVAPPANHYDFSFLAPCPVSGMLLQGTEDDIVPKDSVAKLAQKLSAQRGLHIDYRLVPGADHFFAGKLDILTNHVNDYLDAAFNPMPLVANG</sequence>
<protein>
    <submittedName>
        <fullName evidence="2">Alpha/beta hydrolase family protein</fullName>
    </submittedName>
</protein>
<dbReference type="SUPFAM" id="SSF53474">
    <property type="entry name" value="alpha/beta-Hydrolases"/>
    <property type="match status" value="1"/>
</dbReference>